<evidence type="ECO:0000313" key="25">
    <source>
        <dbReference type="EMBL" id="MBD3930311.1"/>
    </source>
</evidence>
<dbReference type="PANTHER" id="PTHR10134">
    <property type="entry name" value="CYTOCHROME B-C1 COMPLEX SUBUNIT RIESKE, MITOCHONDRIAL"/>
    <property type="match status" value="1"/>
</dbReference>
<evidence type="ECO:0000256" key="22">
    <source>
        <dbReference type="SAM" id="MobiDB-lite"/>
    </source>
</evidence>
<feature type="domain" description="Rieske" evidence="24">
    <location>
        <begin position="244"/>
        <end position="339"/>
    </location>
</feature>
<evidence type="ECO:0000256" key="21">
    <source>
        <dbReference type="ARBA" id="ARBA00079707"/>
    </source>
</evidence>
<dbReference type="InterPro" id="IPR036922">
    <property type="entry name" value="Rieske_2Fe-2S_sf"/>
</dbReference>
<evidence type="ECO:0000256" key="8">
    <source>
        <dbReference type="ARBA" id="ARBA00022692"/>
    </source>
</evidence>
<comment type="caution">
    <text evidence="25">The sequence shown here is derived from an EMBL/GenBank/DDBJ whole genome shotgun (WGS) entry which is preliminary data.</text>
</comment>
<dbReference type="Proteomes" id="UP000632289">
    <property type="component" value="Unassembled WGS sequence"/>
</dbReference>
<keyword evidence="13" id="KW-0560">Oxidoreductase</keyword>
<evidence type="ECO:0000256" key="23">
    <source>
        <dbReference type="SAM" id="Phobius"/>
    </source>
</evidence>
<evidence type="ECO:0000256" key="9">
    <source>
        <dbReference type="ARBA" id="ARBA00022714"/>
    </source>
</evidence>
<dbReference type="FunFam" id="2.102.10.10:FF:000010">
    <property type="entry name" value="Ubiquinol-cytochrome c reductase iron-sulfur subunit"/>
    <property type="match status" value="1"/>
</dbReference>
<evidence type="ECO:0000256" key="1">
    <source>
        <dbReference type="ARBA" id="ARBA00002494"/>
    </source>
</evidence>
<evidence type="ECO:0000256" key="16">
    <source>
        <dbReference type="ARBA" id="ARBA00023136"/>
    </source>
</evidence>
<comment type="subcellular location">
    <subcellularLocation>
        <location evidence="2">Cell membrane</location>
        <topology evidence="2">Multi-pass membrane protein</topology>
    </subcellularLocation>
</comment>
<dbReference type="EMBL" id="JACXYU010000001">
    <property type="protein sequence ID" value="MBD3930311.1"/>
    <property type="molecule type" value="Genomic_DNA"/>
</dbReference>
<evidence type="ECO:0000256" key="11">
    <source>
        <dbReference type="ARBA" id="ARBA00022982"/>
    </source>
</evidence>
<comment type="similarity">
    <text evidence="3">Belongs to the Rieske iron-sulfur protein family.</text>
</comment>
<name>A0A927EVL3_9ACTN</name>
<accession>A0A927EVL3</accession>
<protein>
    <recommendedName>
        <fullName evidence="4">Cytochrome bc1 complex Rieske iron-sulfur subunit</fullName>
    </recommendedName>
    <alternativeName>
        <fullName evidence="18">Cytochrome bc1 reductase complex subunit QcrA</fullName>
    </alternativeName>
    <alternativeName>
        <fullName evidence="19">Rieske iron-sulfur protein</fullName>
    </alternativeName>
    <alternativeName>
        <fullName evidence="21">Ubiquinol--cytochrome c reductase iron-sulfur subunit</fullName>
    </alternativeName>
</protein>
<evidence type="ECO:0000256" key="18">
    <source>
        <dbReference type="ARBA" id="ARBA00029586"/>
    </source>
</evidence>
<evidence type="ECO:0000256" key="4">
    <source>
        <dbReference type="ARBA" id="ARBA00015816"/>
    </source>
</evidence>
<evidence type="ECO:0000256" key="6">
    <source>
        <dbReference type="ARBA" id="ARBA00022475"/>
    </source>
</evidence>
<keyword evidence="7" id="KW-0679">Respiratory chain</keyword>
<dbReference type="InterPro" id="IPR014349">
    <property type="entry name" value="Rieske_Fe-S_prot"/>
</dbReference>
<evidence type="ECO:0000259" key="24">
    <source>
        <dbReference type="PROSITE" id="PS51296"/>
    </source>
</evidence>
<evidence type="ECO:0000256" key="13">
    <source>
        <dbReference type="ARBA" id="ARBA00023002"/>
    </source>
</evidence>
<dbReference type="GO" id="GO:0016705">
    <property type="term" value="F:oxidoreductase activity, acting on paired donors, with incorporation or reduction of molecular oxygen"/>
    <property type="evidence" value="ECO:0007669"/>
    <property type="project" value="UniProtKB-ARBA"/>
</dbReference>
<sequence length="356" mass="38609">MSSETGPHENVSDDKNLPSAQDASGAEPEVHTNPFADPGLAPHDPRIQDIDERAAKRSERTVAMLFTVSMLATLGFIVAYAVIPVDEYVYIFPIGRISAVNFALGMTLGVALFCIGAAAVHWSRTLMSGAEIVQDRYPIGAADEDKAGALAAFGEGVRDSQFGRRKLIRTTMFGALALVPLSGVVLLGSLGPAPGTKLRHTAWARGKRLVNENTHEALRPEDITIGSLSFALPEGLEHDDHSFQKEIAKAALMLVRLEPEDIKDQQELEWSYQGIVAYSKICTHVGCPVSLYEQQTHHVLCPCHQSTFDLADGARVIFGPAGHPLPQLRIGVDDEGYLMALDDFAEPVGPSFWERG</sequence>
<feature type="region of interest" description="Disordered" evidence="22">
    <location>
        <begin position="1"/>
        <end position="46"/>
    </location>
</feature>
<keyword evidence="9" id="KW-0001">2Fe-2S</keyword>
<keyword evidence="16 23" id="KW-0472">Membrane</keyword>
<dbReference type="InterPro" id="IPR017941">
    <property type="entry name" value="Rieske_2Fe-2S"/>
</dbReference>
<comment type="function">
    <text evidence="1">Iron-sulfur subunit of the cytochrome bc1 complex, an essential component of the respiratory electron transport chain required for ATP synthesis. The bc1 complex catalyzes the oxidation of menaquinol and the reduction of cytochrome c in the respiratory chain. The bc1 complex operates through a Q-cycle mechanism that couples electron transfer to generation of the proton gradient that drives ATP synthesis.</text>
</comment>
<dbReference type="RefSeq" id="WP_191207601.1">
    <property type="nucleotide sequence ID" value="NZ_BAABKL010000039.1"/>
</dbReference>
<dbReference type="GO" id="GO:0005886">
    <property type="term" value="C:plasma membrane"/>
    <property type="evidence" value="ECO:0007669"/>
    <property type="project" value="UniProtKB-SubCell"/>
</dbReference>
<reference evidence="25" key="1">
    <citation type="submission" date="2020-09" db="EMBL/GenBank/DDBJ databases">
        <title>Secondary metabolite and genome analysis of marine Streptomyces chumphonensis KK1-2T.</title>
        <authorList>
            <person name="Phongsopitanun W."/>
            <person name="Kanchanasin P."/>
            <person name="Pittayakhajonwut P."/>
            <person name="Suwanborirux K."/>
            <person name="Tanasupawat S."/>
        </authorList>
    </citation>
    <scope>NUCLEOTIDE SEQUENCE</scope>
    <source>
        <strain evidence="25">KK1-2</strain>
    </source>
</reference>
<evidence type="ECO:0000256" key="19">
    <source>
        <dbReference type="ARBA" id="ARBA00032409"/>
    </source>
</evidence>
<dbReference type="CDD" id="cd03467">
    <property type="entry name" value="Rieske"/>
    <property type="match status" value="1"/>
</dbReference>
<keyword evidence="11" id="KW-0249">Electron transport</keyword>
<dbReference type="AlphaFoldDB" id="A0A927EVL3"/>
<dbReference type="GO" id="GO:0051537">
    <property type="term" value="F:2 iron, 2 sulfur cluster binding"/>
    <property type="evidence" value="ECO:0007669"/>
    <property type="project" value="UniProtKB-KW"/>
</dbReference>
<feature type="transmembrane region" description="Helical" evidence="23">
    <location>
        <begin position="62"/>
        <end position="83"/>
    </location>
</feature>
<dbReference type="GO" id="GO:0046872">
    <property type="term" value="F:metal ion binding"/>
    <property type="evidence" value="ECO:0007669"/>
    <property type="project" value="UniProtKB-KW"/>
</dbReference>
<evidence type="ECO:0000256" key="14">
    <source>
        <dbReference type="ARBA" id="ARBA00023004"/>
    </source>
</evidence>
<evidence type="ECO:0000256" key="10">
    <source>
        <dbReference type="ARBA" id="ARBA00022723"/>
    </source>
</evidence>
<feature type="compositionally biased region" description="Basic and acidic residues" evidence="22">
    <location>
        <begin position="1"/>
        <end position="16"/>
    </location>
</feature>
<keyword evidence="10" id="KW-0479">Metal-binding</keyword>
<dbReference type="Pfam" id="PF19297">
    <property type="entry name" value="QcrA_N"/>
    <property type="match status" value="1"/>
</dbReference>
<evidence type="ECO:0000256" key="15">
    <source>
        <dbReference type="ARBA" id="ARBA00023014"/>
    </source>
</evidence>
<keyword evidence="17" id="KW-1015">Disulfide bond</keyword>
<proteinExistence type="inferred from homology"/>
<dbReference type="Gene3D" id="2.102.10.10">
    <property type="entry name" value="Rieske [2Fe-2S] iron-sulphur domain"/>
    <property type="match status" value="1"/>
</dbReference>
<evidence type="ECO:0000256" key="3">
    <source>
        <dbReference type="ARBA" id="ARBA00010651"/>
    </source>
</evidence>
<organism evidence="25 26">
    <name type="scientific">Streptomyces chumphonensis</name>
    <dbReference type="NCBI Taxonomy" id="1214925"/>
    <lineage>
        <taxon>Bacteria</taxon>
        <taxon>Bacillati</taxon>
        <taxon>Actinomycetota</taxon>
        <taxon>Actinomycetes</taxon>
        <taxon>Kitasatosporales</taxon>
        <taxon>Streptomycetaceae</taxon>
        <taxon>Streptomyces</taxon>
    </lineage>
</organism>
<keyword evidence="5" id="KW-0813">Transport</keyword>
<evidence type="ECO:0000313" key="26">
    <source>
        <dbReference type="Proteomes" id="UP000632289"/>
    </source>
</evidence>
<evidence type="ECO:0000256" key="20">
    <source>
        <dbReference type="ARBA" id="ARBA00063033"/>
    </source>
</evidence>
<dbReference type="SUPFAM" id="SSF50022">
    <property type="entry name" value="ISP domain"/>
    <property type="match status" value="1"/>
</dbReference>
<keyword evidence="15" id="KW-0411">Iron-sulfur</keyword>
<keyword evidence="6" id="KW-1003">Cell membrane</keyword>
<keyword evidence="26" id="KW-1185">Reference proteome</keyword>
<keyword evidence="8 23" id="KW-0812">Transmembrane</keyword>
<keyword evidence="14" id="KW-0408">Iron</keyword>
<feature type="transmembrane region" description="Helical" evidence="23">
    <location>
        <begin position="167"/>
        <end position="190"/>
    </location>
</feature>
<evidence type="ECO:0000256" key="5">
    <source>
        <dbReference type="ARBA" id="ARBA00022448"/>
    </source>
</evidence>
<gene>
    <name evidence="25" type="ORF">IF129_01805</name>
</gene>
<dbReference type="InterPro" id="IPR045603">
    <property type="entry name" value="QcrA_N"/>
</dbReference>
<dbReference type="GO" id="GO:0004497">
    <property type="term" value="F:monooxygenase activity"/>
    <property type="evidence" value="ECO:0007669"/>
    <property type="project" value="UniProtKB-ARBA"/>
</dbReference>
<evidence type="ECO:0000256" key="17">
    <source>
        <dbReference type="ARBA" id="ARBA00023157"/>
    </source>
</evidence>
<dbReference type="Pfam" id="PF00355">
    <property type="entry name" value="Rieske"/>
    <property type="match status" value="1"/>
</dbReference>
<feature type="transmembrane region" description="Helical" evidence="23">
    <location>
        <begin position="103"/>
        <end position="122"/>
    </location>
</feature>
<dbReference type="PROSITE" id="PS51296">
    <property type="entry name" value="RIESKE"/>
    <property type="match status" value="1"/>
</dbReference>
<evidence type="ECO:0000256" key="12">
    <source>
        <dbReference type="ARBA" id="ARBA00022989"/>
    </source>
</evidence>
<evidence type="ECO:0000256" key="2">
    <source>
        <dbReference type="ARBA" id="ARBA00004651"/>
    </source>
</evidence>
<evidence type="ECO:0000256" key="7">
    <source>
        <dbReference type="ARBA" id="ARBA00022660"/>
    </source>
</evidence>
<comment type="subunit">
    <text evidence="20">The cytochrome bc1 complex is composed of a cytochrome b (QcrB), the Rieske iron-sulfur protein (QcrA) and a diheme cytochrome c (QcrC) subunit.</text>
</comment>
<keyword evidence="12 23" id="KW-1133">Transmembrane helix</keyword>